<organism evidence="12 13">
    <name type="scientific">Jiulongibacter sediminis</name>
    <dbReference type="NCBI Taxonomy" id="1605367"/>
    <lineage>
        <taxon>Bacteria</taxon>
        <taxon>Pseudomonadati</taxon>
        <taxon>Bacteroidota</taxon>
        <taxon>Cytophagia</taxon>
        <taxon>Cytophagales</taxon>
        <taxon>Leadbetterellaceae</taxon>
        <taxon>Jiulongibacter</taxon>
    </lineage>
</organism>
<comment type="catalytic activity">
    <reaction evidence="9 10">
        <text>L-threonyl-[protein] + FAD = FMN-L-threonyl-[protein] + AMP + H(+)</text>
        <dbReference type="Rhea" id="RHEA:36847"/>
        <dbReference type="Rhea" id="RHEA-COMP:11060"/>
        <dbReference type="Rhea" id="RHEA-COMP:11061"/>
        <dbReference type="ChEBI" id="CHEBI:15378"/>
        <dbReference type="ChEBI" id="CHEBI:30013"/>
        <dbReference type="ChEBI" id="CHEBI:57692"/>
        <dbReference type="ChEBI" id="CHEBI:74257"/>
        <dbReference type="ChEBI" id="CHEBI:456215"/>
        <dbReference type="EC" id="2.7.1.180"/>
    </reaction>
</comment>
<evidence type="ECO:0000256" key="6">
    <source>
        <dbReference type="ARBA" id="ARBA00022827"/>
    </source>
</evidence>
<dbReference type="GO" id="GO:0046872">
    <property type="term" value="F:metal ion binding"/>
    <property type="evidence" value="ECO:0007669"/>
    <property type="project" value="UniProtKB-UniRule"/>
</dbReference>
<gene>
    <name evidence="12" type="ORF">AFM12_09935</name>
</gene>
<dbReference type="PATRIC" id="fig|1605367.3.peg.3373"/>
<evidence type="ECO:0000313" key="12">
    <source>
        <dbReference type="EMBL" id="KPM49069.1"/>
    </source>
</evidence>
<keyword evidence="5 10" id="KW-0479">Metal-binding</keyword>
<evidence type="ECO:0000256" key="1">
    <source>
        <dbReference type="ARBA" id="ARBA00011955"/>
    </source>
</evidence>
<evidence type="ECO:0000256" key="7">
    <source>
        <dbReference type="ARBA" id="ARBA00022842"/>
    </source>
</evidence>
<dbReference type="InterPro" id="IPR024932">
    <property type="entry name" value="ApbE"/>
</dbReference>
<evidence type="ECO:0000256" key="5">
    <source>
        <dbReference type="ARBA" id="ARBA00022723"/>
    </source>
</evidence>
<dbReference type="InterPro" id="IPR003374">
    <property type="entry name" value="ApbE-like_sf"/>
</dbReference>
<comment type="caution">
    <text evidence="12">The sequence shown here is derived from an EMBL/GenBank/DDBJ whole genome shotgun (WGS) entry which is preliminary data.</text>
</comment>
<evidence type="ECO:0000256" key="11">
    <source>
        <dbReference type="PIRSR" id="PIRSR006268-2"/>
    </source>
</evidence>
<comment type="cofactor">
    <cofactor evidence="11">
        <name>Mg(2+)</name>
        <dbReference type="ChEBI" id="CHEBI:18420"/>
    </cofactor>
    <cofactor evidence="11">
        <name>Mn(2+)</name>
        <dbReference type="ChEBI" id="CHEBI:29035"/>
    </cofactor>
    <text evidence="11">Magnesium. Can also use manganese.</text>
</comment>
<feature type="binding site" evidence="11">
    <location>
        <position position="290"/>
    </location>
    <ligand>
        <name>Mg(2+)</name>
        <dbReference type="ChEBI" id="CHEBI:18420"/>
    </ligand>
</feature>
<dbReference type="PANTHER" id="PTHR30040">
    <property type="entry name" value="THIAMINE BIOSYNTHESIS LIPOPROTEIN APBE"/>
    <property type="match status" value="1"/>
</dbReference>
<dbReference type="EC" id="2.7.1.180" evidence="1 10"/>
<dbReference type="PANTHER" id="PTHR30040:SF2">
    <property type="entry name" value="FAD:PROTEIN FMN TRANSFERASE"/>
    <property type="match status" value="1"/>
</dbReference>
<dbReference type="PIRSF" id="PIRSF006268">
    <property type="entry name" value="ApbE"/>
    <property type="match status" value="1"/>
</dbReference>
<keyword evidence="13" id="KW-1185">Reference proteome</keyword>
<dbReference type="EMBL" id="LGTQ01000006">
    <property type="protein sequence ID" value="KPM49069.1"/>
    <property type="molecule type" value="Genomic_DNA"/>
</dbReference>
<dbReference type="GO" id="GO:0016740">
    <property type="term" value="F:transferase activity"/>
    <property type="evidence" value="ECO:0007669"/>
    <property type="project" value="UniProtKB-UniRule"/>
</dbReference>
<dbReference type="Proteomes" id="UP000050454">
    <property type="component" value="Unassembled WGS sequence"/>
</dbReference>
<evidence type="ECO:0000256" key="3">
    <source>
        <dbReference type="ARBA" id="ARBA00022630"/>
    </source>
</evidence>
<sequence length="339" mass="37339">MSLLTTSVVKAFSVLSIFVWLFSCHTSENKYEQITGQAQGTTFKIIYSTPEKVDVSNSIDSLFEAIDQSMSLWVEESLISQVNSSSDSIPVDSHFINVFLKSQELFHQSKGAFDPTVGPLLSAWGLARKKDLPLPTETKIDSLKELIGLNQFQLKGNILYKSNTKAEIDFNAIAQGYTVDVIAEYLESLNATDYLIEVGGELRSKGHNATGNSWKVGIEKPIFNSGAETNELQTIVNLDNSALATSGSYRKFVELDGKKYSHTIDPKTGKPVDHQMLSVSVIAATAMEADGYATMFMVLGEEKAIDFARKKGLLIQCISEEKGELRVSYSPGFEEIMAE</sequence>
<name>A0A0P7BVT8_9BACT</name>
<evidence type="ECO:0000256" key="4">
    <source>
        <dbReference type="ARBA" id="ARBA00022679"/>
    </source>
</evidence>
<evidence type="ECO:0000256" key="2">
    <source>
        <dbReference type="ARBA" id="ARBA00016337"/>
    </source>
</evidence>
<evidence type="ECO:0000256" key="8">
    <source>
        <dbReference type="ARBA" id="ARBA00031306"/>
    </source>
</evidence>
<keyword evidence="4 10" id="KW-0808">Transferase</keyword>
<keyword evidence="3 10" id="KW-0285">Flavoprotein</keyword>
<keyword evidence="6 10" id="KW-0274">FAD</keyword>
<dbReference type="STRING" id="1605367.AFM12_09935"/>
<dbReference type="Gene3D" id="3.10.520.10">
    <property type="entry name" value="ApbE-like domains"/>
    <property type="match status" value="1"/>
</dbReference>
<comment type="similarity">
    <text evidence="10">Belongs to the ApbE family.</text>
</comment>
<reference evidence="12 13" key="1">
    <citation type="submission" date="2015-07" db="EMBL/GenBank/DDBJ databases">
        <title>The draft genome sequence of Leadbetterella sp. JN14-9.</title>
        <authorList>
            <person name="Liu Y."/>
            <person name="Du J."/>
            <person name="Shao Z."/>
        </authorList>
    </citation>
    <scope>NUCLEOTIDE SEQUENCE [LARGE SCALE GENOMIC DNA]</scope>
    <source>
        <strain evidence="12 13">JN14-9</strain>
    </source>
</reference>
<protein>
    <recommendedName>
        <fullName evidence="2 10">FAD:protein FMN transferase</fullName>
        <ecNumber evidence="1 10">2.7.1.180</ecNumber>
    </recommendedName>
    <alternativeName>
        <fullName evidence="8 10">Flavin transferase</fullName>
    </alternativeName>
</protein>
<feature type="binding site" evidence="11">
    <location>
        <position position="294"/>
    </location>
    <ligand>
        <name>Mg(2+)</name>
        <dbReference type="ChEBI" id="CHEBI:18420"/>
    </ligand>
</feature>
<keyword evidence="7 10" id="KW-0460">Magnesium</keyword>
<dbReference type="Pfam" id="PF02424">
    <property type="entry name" value="ApbE"/>
    <property type="match status" value="1"/>
</dbReference>
<dbReference type="AlphaFoldDB" id="A0A0P7BVT8"/>
<proteinExistence type="inferred from homology"/>
<evidence type="ECO:0000256" key="10">
    <source>
        <dbReference type="PIRNR" id="PIRNR006268"/>
    </source>
</evidence>
<dbReference type="RefSeq" id="WP_157687356.1">
    <property type="nucleotide sequence ID" value="NZ_JXSZ01000006.1"/>
</dbReference>
<evidence type="ECO:0000313" key="13">
    <source>
        <dbReference type="Proteomes" id="UP000050454"/>
    </source>
</evidence>
<evidence type="ECO:0000256" key="9">
    <source>
        <dbReference type="ARBA" id="ARBA00048540"/>
    </source>
</evidence>
<feature type="binding site" evidence="11">
    <location>
        <position position="172"/>
    </location>
    <ligand>
        <name>Mg(2+)</name>
        <dbReference type="ChEBI" id="CHEBI:18420"/>
    </ligand>
</feature>
<accession>A0A0P7BVT8</accession>
<dbReference type="SUPFAM" id="SSF143631">
    <property type="entry name" value="ApbE-like"/>
    <property type="match status" value="1"/>
</dbReference>